<proteinExistence type="predicted"/>
<comment type="caution">
    <text evidence="2">The sequence shown here is derived from an EMBL/GenBank/DDBJ whole genome shotgun (WGS) entry which is preliminary data.</text>
</comment>
<protein>
    <submittedName>
        <fullName evidence="2">Uncharacterized protein</fullName>
    </submittedName>
</protein>
<evidence type="ECO:0000256" key="1">
    <source>
        <dbReference type="SAM" id="MobiDB-lite"/>
    </source>
</evidence>
<reference evidence="2 3" key="1">
    <citation type="submission" date="2019-08" db="EMBL/GenBank/DDBJ databases">
        <title>Draft genome sequences of two oriental melons (Cucumis melo L. var makuwa).</title>
        <authorList>
            <person name="Kwon S.-Y."/>
        </authorList>
    </citation>
    <scope>NUCLEOTIDE SEQUENCE [LARGE SCALE GENOMIC DNA]</scope>
    <source>
        <strain evidence="3">cv. Chang Bougi</strain>
        <tissue evidence="2">Leaf</tissue>
    </source>
</reference>
<feature type="region of interest" description="Disordered" evidence="1">
    <location>
        <begin position="78"/>
        <end position="104"/>
    </location>
</feature>
<dbReference type="AlphaFoldDB" id="A0A5D3CR30"/>
<accession>A0A5D3CR30</accession>
<name>A0A5D3CR30_CUCMM</name>
<gene>
    <name evidence="2" type="ORF">E5676_scaffold255G004480</name>
</gene>
<organism evidence="2 3">
    <name type="scientific">Cucumis melo var. makuwa</name>
    <name type="common">Oriental melon</name>
    <dbReference type="NCBI Taxonomy" id="1194695"/>
    <lineage>
        <taxon>Eukaryota</taxon>
        <taxon>Viridiplantae</taxon>
        <taxon>Streptophyta</taxon>
        <taxon>Embryophyta</taxon>
        <taxon>Tracheophyta</taxon>
        <taxon>Spermatophyta</taxon>
        <taxon>Magnoliopsida</taxon>
        <taxon>eudicotyledons</taxon>
        <taxon>Gunneridae</taxon>
        <taxon>Pentapetalae</taxon>
        <taxon>rosids</taxon>
        <taxon>fabids</taxon>
        <taxon>Cucurbitales</taxon>
        <taxon>Cucurbitaceae</taxon>
        <taxon>Benincaseae</taxon>
        <taxon>Cucumis</taxon>
    </lineage>
</organism>
<dbReference type="Proteomes" id="UP000321947">
    <property type="component" value="Unassembled WGS sequence"/>
</dbReference>
<sequence>MLKTEMPNLNSPAMPNYRISSFLLIILLMAAPRFFLSVDCRPLRPGSPIDRHHVHNASAIPHDGPETQKAATALIDSGGRRIGDEGGGVAFTMASGPSRKGAGH</sequence>
<dbReference type="EMBL" id="SSTD01010113">
    <property type="protein sequence ID" value="TYK12856.1"/>
    <property type="molecule type" value="Genomic_DNA"/>
</dbReference>
<evidence type="ECO:0000313" key="3">
    <source>
        <dbReference type="Proteomes" id="UP000321947"/>
    </source>
</evidence>
<evidence type="ECO:0000313" key="2">
    <source>
        <dbReference type="EMBL" id="TYK12856.1"/>
    </source>
</evidence>